<dbReference type="OrthoDB" id="6119038at2"/>
<protein>
    <submittedName>
        <fullName evidence="1">Uncharacterized protein</fullName>
    </submittedName>
</protein>
<accession>A0A4Z0C0B0</accession>
<keyword evidence="2" id="KW-1185">Reference proteome</keyword>
<comment type="caution">
    <text evidence="1">The sequence shown here is derived from an EMBL/GenBank/DDBJ whole genome shotgun (WGS) entry which is preliminary data.</text>
</comment>
<evidence type="ECO:0000313" key="2">
    <source>
        <dbReference type="Proteomes" id="UP000297564"/>
    </source>
</evidence>
<dbReference type="Proteomes" id="UP000297564">
    <property type="component" value="Unassembled WGS sequence"/>
</dbReference>
<organism evidence="1 2">
    <name type="scientific">Ramlibacter rhizophilus</name>
    <dbReference type="NCBI Taxonomy" id="1781167"/>
    <lineage>
        <taxon>Bacteria</taxon>
        <taxon>Pseudomonadati</taxon>
        <taxon>Pseudomonadota</taxon>
        <taxon>Betaproteobacteria</taxon>
        <taxon>Burkholderiales</taxon>
        <taxon>Comamonadaceae</taxon>
        <taxon>Ramlibacter</taxon>
    </lineage>
</organism>
<sequence>MRAEWNPLFWEPVEGTGERLMAGVVLRFDGQWSAHRVIRDDTLEALYGKAAGSPKQLIEHALNLCQAVAEAGGQEALGALEVPLMGLYVGQSRVTDAFSALEAVRQAALLHGSLAHMESWDDLEEADAPAPEEVNKRFATEVRDAVIHARPELAKNFNRAAKLLEGGVPVKFGYLSEVAVLHFSVLHPVRQAASVRDARARLWELSRAKTWAGLAKAALITAVPRADEVTLGSKQRDALRANQVEIEREADAVEMRVYAVTSVDEARSRVLELAA</sequence>
<proteinExistence type="predicted"/>
<dbReference type="AlphaFoldDB" id="A0A4Z0C0B0"/>
<gene>
    <name evidence="1" type="ORF">EZ242_04625</name>
</gene>
<evidence type="ECO:0000313" key="1">
    <source>
        <dbReference type="EMBL" id="TFZ05037.1"/>
    </source>
</evidence>
<dbReference type="EMBL" id="SMLL01000001">
    <property type="protein sequence ID" value="TFZ05037.1"/>
    <property type="molecule type" value="Genomic_DNA"/>
</dbReference>
<name>A0A4Z0C0B0_9BURK</name>
<reference evidence="1 2" key="1">
    <citation type="submission" date="2019-03" db="EMBL/GenBank/DDBJ databases">
        <title>Ramlibacter rhizophilus CCTCC AB2015357, whole genome shotgun sequence.</title>
        <authorList>
            <person name="Zhang X."/>
            <person name="Feng G."/>
            <person name="Zhu H."/>
        </authorList>
    </citation>
    <scope>NUCLEOTIDE SEQUENCE [LARGE SCALE GENOMIC DNA]</scope>
    <source>
        <strain evidence="1 2">CCTCC AB2015357</strain>
    </source>
</reference>
<dbReference type="RefSeq" id="WP_135283920.1">
    <property type="nucleotide sequence ID" value="NZ_SMLL01000001.1"/>
</dbReference>